<feature type="signal peptide" evidence="2">
    <location>
        <begin position="1"/>
        <end position="17"/>
    </location>
</feature>
<name>A0A6A4PPV0_LUPAL</name>
<dbReference type="InterPro" id="IPR036910">
    <property type="entry name" value="HMG_box_dom_sf"/>
</dbReference>
<dbReference type="PANTHER" id="PTHR46691:SF1">
    <property type="entry name" value="AT-RICH INTERACTIVE DOMAIN-CONTAINING PROTEIN 2"/>
    <property type="match status" value="1"/>
</dbReference>
<dbReference type="PROSITE" id="PS50118">
    <property type="entry name" value="HMG_BOX_2"/>
    <property type="match status" value="1"/>
</dbReference>
<organism evidence="4 5">
    <name type="scientific">Lupinus albus</name>
    <name type="common">White lupine</name>
    <name type="synonym">Lupinus termis</name>
    <dbReference type="NCBI Taxonomy" id="3870"/>
    <lineage>
        <taxon>Eukaryota</taxon>
        <taxon>Viridiplantae</taxon>
        <taxon>Streptophyta</taxon>
        <taxon>Embryophyta</taxon>
        <taxon>Tracheophyta</taxon>
        <taxon>Spermatophyta</taxon>
        <taxon>Magnoliopsida</taxon>
        <taxon>eudicotyledons</taxon>
        <taxon>Gunneridae</taxon>
        <taxon>Pentapetalae</taxon>
        <taxon>rosids</taxon>
        <taxon>fabids</taxon>
        <taxon>Fabales</taxon>
        <taxon>Fabaceae</taxon>
        <taxon>Papilionoideae</taxon>
        <taxon>50 kb inversion clade</taxon>
        <taxon>genistoids sensu lato</taxon>
        <taxon>core genistoids</taxon>
        <taxon>Genisteae</taxon>
        <taxon>Lupinus</taxon>
    </lineage>
</organism>
<protein>
    <submittedName>
        <fullName evidence="4">Putative chromatin remodeling &amp; transcriptional activation HMG family</fullName>
    </submittedName>
</protein>
<keyword evidence="1" id="KW-0539">Nucleus</keyword>
<dbReference type="AlphaFoldDB" id="A0A6A4PPV0"/>
<dbReference type="OrthoDB" id="338531at2759"/>
<evidence type="ECO:0000313" key="4">
    <source>
        <dbReference type="EMBL" id="KAE9603518.1"/>
    </source>
</evidence>
<feature type="DNA-binding region" description="HMG box" evidence="1">
    <location>
        <begin position="87"/>
        <end position="154"/>
    </location>
</feature>
<sequence length="163" mass="19029">MLLSVLCTDASLLIVEGAIDGKFDCGYLVSVKIGAEVLRGVLYHPDSSAPTSRVHQYENGIVPFNNNKPSSCVRRRKNKRRWDPNYPMANRSGYNFFFAEKHYKLKELYPNREREFTKMIGQSWNSLSSEKRMVYQNIGLKDKERYKRELKEYKEKMVQAGHP</sequence>
<gene>
    <name evidence="4" type="ORF">Lalb_Chr11g0061761</name>
</gene>
<dbReference type="Pfam" id="PF09011">
    <property type="entry name" value="HMG_box_2"/>
    <property type="match status" value="1"/>
</dbReference>
<dbReference type="InterPro" id="IPR009071">
    <property type="entry name" value="HMG_box_dom"/>
</dbReference>
<dbReference type="Gene3D" id="1.10.30.10">
    <property type="entry name" value="High mobility group box domain"/>
    <property type="match status" value="1"/>
</dbReference>
<dbReference type="SMART" id="SM00398">
    <property type="entry name" value="HMG"/>
    <property type="match status" value="1"/>
</dbReference>
<evidence type="ECO:0000256" key="2">
    <source>
        <dbReference type="SAM" id="SignalP"/>
    </source>
</evidence>
<dbReference type="GO" id="GO:0005634">
    <property type="term" value="C:nucleus"/>
    <property type="evidence" value="ECO:0007669"/>
    <property type="project" value="UniProtKB-UniRule"/>
</dbReference>
<evidence type="ECO:0000259" key="3">
    <source>
        <dbReference type="PROSITE" id="PS50118"/>
    </source>
</evidence>
<dbReference type="PANTHER" id="PTHR46691">
    <property type="entry name" value="HIGH MOBILITY GROUP B PROTEIN 9"/>
    <property type="match status" value="1"/>
</dbReference>
<dbReference type="GO" id="GO:0003677">
    <property type="term" value="F:DNA binding"/>
    <property type="evidence" value="ECO:0007669"/>
    <property type="project" value="UniProtKB-UniRule"/>
</dbReference>
<accession>A0A6A4PPV0</accession>
<evidence type="ECO:0000256" key="1">
    <source>
        <dbReference type="PROSITE-ProRule" id="PRU00267"/>
    </source>
</evidence>
<dbReference type="CDD" id="cd22009">
    <property type="entry name" value="HMG-box_AtHMGB9-like"/>
    <property type="match status" value="1"/>
</dbReference>
<feature type="domain" description="HMG box" evidence="3">
    <location>
        <begin position="87"/>
        <end position="154"/>
    </location>
</feature>
<proteinExistence type="predicted"/>
<dbReference type="SUPFAM" id="SSF47095">
    <property type="entry name" value="HMG-box"/>
    <property type="match status" value="1"/>
</dbReference>
<comment type="caution">
    <text evidence="4">The sequence shown here is derived from an EMBL/GenBank/DDBJ whole genome shotgun (WGS) entry which is preliminary data.</text>
</comment>
<keyword evidence="1" id="KW-0238">DNA-binding</keyword>
<keyword evidence="5" id="KW-1185">Reference proteome</keyword>
<reference evidence="5" key="1">
    <citation type="journal article" date="2020" name="Nat. Commun.">
        <title>Genome sequence of the cluster root forming white lupin.</title>
        <authorList>
            <person name="Hufnagel B."/>
            <person name="Marques A."/>
            <person name="Soriano A."/>
            <person name="Marques L."/>
            <person name="Divol F."/>
            <person name="Doumas P."/>
            <person name="Sallet E."/>
            <person name="Mancinotti D."/>
            <person name="Carrere S."/>
            <person name="Marande W."/>
            <person name="Arribat S."/>
            <person name="Keller J."/>
            <person name="Huneau C."/>
            <person name="Blein T."/>
            <person name="Aime D."/>
            <person name="Laguerre M."/>
            <person name="Taylor J."/>
            <person name="Schubert V."/>
            <person name="Nelson M."/>
            <person name="Geu-Flores F."/>
            <person name="Crespi M."/>
            <person name="Gallardo-Guerrero K."/>
            <person name="Delaux P.-M."/>
            <person name="Salse J."/>
            <person name="Berges H."/>
            <person name="Guyot R."/>
            <person name="Gouzy J."/>
            <person name="Peret B."/>
        </authorList>
    </citation>
    <scope>NUCLEOTIDE SEQUENCE [LARGE SCALE GENOMIC DNA]</scope>
    <source>
        <strain evidence="5">cv. Amiga</strain>
    </source>
</reference>
<evidence type="ECO:0000313" key="5">
    <source>
        <dbReference type="Proteomes" id="UP000447434"/>
    </source>
</evidence>
<dbReference type="EMBL" id="WOCE01000011">
    <property type="protein sequence ID" value="KAE9603518.1"/>
    <property type="molecule type" value="Genomic_DNA"/>
</dbReference>
<keyword evidence="2" id="KW-0732">Signal</keyword>
<dbReference type="Proteomes" id="UP000447434">
    <property type="component" value="Chromosome 11"/>
</dbReference>
<feature type="chain" id="PRO_5025347195" evidence="2">
    <location>
        <begin position="18"/>
        <end position="163"/>
    </location>
</feature>